<reference evidence="1 2" key="1">
    <citation type="journal article" date="2021" name="Commun. Biol.">
        <title>The genome of Shorea leprosula (Dipterocarpaceae) highlights the ecological relevance of drought in aseasonal tropical rainforests.</title>
        <authorList>
            <person name="Ng K.K.S."/>
            <person name="Kobayashi M.J."/>
            <person name="Fawcett J.A."/>
            <person name="Hatakeyama M."/>
            <person name="Paape T."/>
            <person name="Ng C.H."/>
            <person name="Ang C.C."/>
            <person name="Tnah L.H."/>
            <person name="Lee C.T."/>
            <person name="Nishiyama T."/>
            <person name="Sese J."/>
            <person name="O'Brien M.J."/>
            <person name="Copetti D."/>
            <person name="Mohd Noor M.I."/>
            <person name="Ong R.C."/>
            <person name="Putra M."/>
            <person name="Sireger I.Z."/>
            <person name="Indrioko S."/>
            <person name="Kosugi Y."/>
            <person name="Izuno A."/>
            <person name="Isagi Y."/>
            <person name="Lee S.L."/>
            <person name="Shimizu K.K."/>
        </authorList>
    </citation>
    <scope>NUCLEOTIDE SEQUENCE [LARGE SCALE GENOMIC DNA]</scope>
    <source>
        <strain evidence="1">214</strain>
    </source>
</reference>
<comment type="caution">
    <text evidence="1">The sequence shown here is derived from an EMBL/GenBank/DDBJ whole genome shotgun (WGS) entry which is preliminary data.</text>
</comment>
<organism evidence="1 2">
    <name type="scientific">Rubroshorea leprosula</name>
    <dbReference type="NCBI Taxonomy" id="152421"/>
    <lineage>
        <taxon>Eukaryota</taxon>
        <taxon>Viridiplantae</taxon>
        <taxon>Streptophyta</taxon>
        <taxon>Embryophyta</taxon>
        <taxon>Tracheophyta</taxon>
        <taxon>Spermatophyta</taxon>
        <taxon>Magnoliopsida</taxon>
        <taxon>eudicotyledons</taxon>
        <taxon>Gunneridae</taxon>
        <taxon>Pentapetalae</taxon>
        <taxon>rosids</taxon>
        <taxon>malvids</taxon>
        <taxon>Malvales</taxon>
        <taxon>Dipterocarpaceae</taxon>
        <taxon>Rubroshorea</taxon>
    </lineage>
</organism>
<keyword evidence="2" id="KW-1185">Reference proteome</keyword>
<gene>
    <name evidence="1" type="ORF">SLEP1_g16574</name>
</gene>
<proteinExistence type="predicted"/>
<dbReference type="AlphaFoldDB" id="A0AAV5J1Y2"/>
<dbReference type="Proteomes" id="UP001054252">
    <property type="component" value="Unassembled WGS sequence"/>
</dbReference>
<evidence type="ECO:0000313" key="2">
    <source>
        <dbReference type="Proteomes" id="UP001054252"/>
    </source>
</evidence>
<accession>A0AAV5J1Y2</accession>
<dbReference type="EMBL" id="BPVZ01000021">
    <property type="protein sequence ID" value="GKV04419.1"/>
    <property type="molecule type" value="Genomic_DNA"/>
</dbReference>
<evidence type="ECO:0000313" key="1">
    <source>
        <dbReference type="EMBL" id="GKV04419.1"/>
    </source>
</evidence>
<protein>
    <submittedName>
        <fullName evidence="1">Uncharacterized protein</fullName>
    </submittedName>
</protein>
<name>A0AAV5J1Y2_9ROSI</name>
<sequence>MMAHQKYLRVIAFRSSSSKTTFFVIPHDIKFKHEDLRNIFQVVTAELPASRSSLLSFLFPGRQVVTPELPDSRSSLLSFPVPGRHSSASCFQVVTLELPGSRSSLLSFLLPSRHSSVSYFQVVNLSSLVLGRHSQLTGWKSQIKVSMLINLCQLDLVKLPKQPPLNKNLGLSFS</sequence>